<evidence type="ECO:0000256" key="1">
    <source>
        <dbReference type="SAM" id="Phobius"/>
    </source>
</evidence>
<reference evidence="2" key="1">
    <citation type="submission" date="2021-01" db="EMBL/GenBank/DDBJ databases">
        <authorList>
            <consortium name="Genoscope - CEA"/>
            <person name="William W."/>
        </authorList>
    </citation>
    <scope>NUCLEOTIDE SEQUENCE</scope>
</reference>
<proteinExistence type="predicted"/>
<dbReference type="EMBL" id="CAJJDN010000001">
    <property type="protein sequence ID" value="CAD8045879.1"/>
    <property type="molecule type" value="Genomic_DNA"/>
</dbReference>
<comment type="caution">
    <text evidence="2">The sequence shown here is derived from an EMBL/GenBank/DDBJ whole genome shotgun (WGS) entry which is preliminary data.</text>
</comment>
<evidence type="ECO:0000313" key="3">
    <source>
        <dbReference type="Proteomes" id="UP000692954"/>
    </source>
</evidence>
<sequence>MDKDIQINEMLLINKQIEFVEKTLLNQIHYGSYMDKQKLIKGQDRSFKKLLKLQTVHQIYELELQLIEQEKRIRKVEDFWHKLLDQKLMLRIIKQHNSYQAKHYDVVNQMENYGHQRLQEKRYLMLLDYLLIIYMFIYLLLRSFQIRVKLKTKRWLEKALILEPKLGDAQVYLYFIKKEILQQCMSRKISNMVDFEISQRNIKLKI</sequence>
<name>A0A8S1JWQ5_9CILI</name>
<keyword evidence="1" id="KW-0812">Transmembrane</keyword>
<keyword evidence="1" id="KW-1133">Transmembrane helix</keyword>
<dbReference type="AlphaFoldDB" id="A0A8S1JWQ5"/>
<organism evidence="2 3">
    <name type="scientific">Paramecium sonneborni</name>
    <dbReference type="NCBI Taxonomy" id="65129"/>
    <lineage>
        <taxon>Eukaryota</taxon>
        <taxon>Sar</taxon>
        <taxon>Alveolata</taxon>
        <taxon>Ciliophora</taxon>
        <taxon>Intramacronucleata</taxon>
        <taxon>Oligohymenophorea</taxon>
        <taxon>Peniculida</taxon>
        <taxon>Parameciidae</taxon>
        <taxon>Paramecium</taxon>
    </lineage>
</organism>
<evidence type="ECO:0008006" key="4">
    <source>
        <dbReference type="Google" id="ProtNLM"/>
    </source>
</evidence>
<feature type="transmembrane region" description="Helical" evidence="1">
    <location>
        <begin position="123"/>
        <end position="141"/>
    </location>
</feature>
<protein>
    <recommendedName>
        <fullName evidence="4">Transmembrane protein</fullName>
    </recommendedName>
</protein>
<dbReference type="Proteomes" id="UP000692954">
    <property type="component" value="Unassembled WGS sequence"/>
</dbReference>
<evidence type="ECO:0000313" key="2">
    <source>
        <dbReference type="EMBL" id="CAD8045879.1"/>
    </source>
</evidence>
<gene>
    <name evidence="2" type="ORF">PSON_ATCC_30995.1.T0010331</name>
</gene>
<keyword evidence="3" id="KW-1185">Reference proteome</keyword>
<accession>A0A8S1JWQ5</accession>
<keyword evidence="1" id="KW-0472">Membrane</keyword>